<dbReference type="Proteomes" id="UP000199467">
    <property type="component" value="Unassembled WGS sequence"/>
</dbReference>
<accession>A0A1G6PZ55</accession>
<keyword evidence="2" id="KW-1185">Reference proteome</keyword>
<reference evidence="2" key="1">
    <citation type="submission" date="2016-10" db="EMBL/GenBank/DDBJ databases">
        <authorList>
            <person name="Varghese N."/>
            <person name="Submissions S."/>
        </authorList>
    </citation>
    <scope>NUCLEOTIDE SEQUENCE [LARGE SCALE GENOMIC DNA]</scope>
    <source>
        <strain evidence="2">DSM 26382</strain>
    </source>
</reference>
<dbReference type="EMBL" id="FMZQ01000007">
    <property type="protein sequence ID" value="SDC85359.1"/>
    <property type="molecule type" value="Genomic_DNA"/>
</dbReference>
<proteinExistence type="predicted"/>
<evidence type="ECO:0000313" key="2">
    <source>
        <dbReference type="Proteomes" id="UP000199467"/>
    </source>
</evidence>
<sequence>MTDAAIDPATATAEPEDWQARCGVQRIHAHGYYSGVACLAMVAGISFEEARQVFVGLGLGVRRTGRAPFSNNLSEMRMAVASTGLVQQTRRWRGWDDFQGLGILKIRADWRGAPGKWYWATAFRHPKYDIAVFDPYSEFPSFKRMPMDVMCVGFDVYQPRGEWLQVEQRLSLSK</sequence>
<name>A0A1G6PZ55_9GAMM</name>
<gene>
    <name evidence="1" type="ORF">SAMN05216576_107169</name>
</gene>
<dbReference type="AlphaFoldDB" id="A0A1G6PZ55"/>
<protein>
    <submittedName>
        <fullName evidence="1">Uncharacterized protein</fullName>
    </submittedName>
</protein>
<organism evidence="1 2">
    <name type="scientific">Ectopseudomonas chengduensis</name>
    <dbReference type="NCBI Taxonomy" id="489632"/>
    <lineage>
        <taxon>Bacteria</taxon>
        <taxon>Pseudomonadati</taxon>
        <taxon>Pseudomonadota</taxon>
        <taxon>Gammaproteobacteria</taxon>
        <taxon>Pseudomonadales</taxon>
        <taxon>Pseudomonadaceae</taxon>
        <taxon>Ectopseudomonas</taxon>
    </lineage>
</organism>
<dbReference type="RefSeq" id="WP_069901380.1">
    <property type="nucleotide sequence ID" value="NZ_FMZQ01000007.1"/>
</dbReference>
<evidence type="ECO:0000313" key="1">
    <source>
        <dbReference type="EMBL" id="SDC85359.1"/>
    </source>
</evidence>